<name>A0AB39MBQ7_9ACTN</name>
<dbReference type="AlphaFoldDB" id="A0AB39MBQ7"/>
<protein>
    <submittedName>
        <fullName evidence="2">Uncharacterized protein</fullName>
    </submittedName>
</protein>
<organism evidence="2">
    <name type="scientific">Streptomyces sp. R08</name>
    <dbReference type="NCBI Taxonomy" id="3238624"/>
    <lineage>
        <taxon>Bacteria</taxon>
        <taxon>Bacillati</taxon>
        <taxon>Actinomycetota</taxon>
        <taxon>Actinomycetes</taxon>
        <taxon>Kitasatosporales</taxon>
        <taxon>Streptomycetaceae</taxon>
        <taxon>Streptomyces</taxon>
    </lineage>
</organism>
<evidence type="ECO:0000313" key="2">
    <source>
        <dbReference type="EMBL" id="XDQ03309.1"/>
    </source>
</evidence>
<dbReference type="RefSeq" id="WP_369189249.1">
    <property type="nucleotide sequence ID" value="NZ_CP163431.1"/>
</dbReference>
<sequence length="46" mass="5257">MEDRVPWNAEGRAEDDLDADGPVLTGDERLRGPEEEPEPHIWRSVN</sequence>
<reference evidence="2" key="1">
    <citation type="submission" date="2024-07" db="EMBL/GenBank/DDBJ databases">
        <authorList>
            <person name="Yu S.T."/>
        </authorList>
    </citation>
    <scope>NUCLEOTIDE SEQUENCE</scope>
    <source>
        <strain evidence="2">R08</strain>
    </source>
</reference>
<feature type="compositionally biased region" description="Basic and acidic residues" evidence="1">
    <location>
        <begin position="26"/>
        <end position="46"/>
    </location>
</feature>
<proteinExistence type="predicted"/>
<evidence type="ECO:0000256" key="1">
    <source>
        <dbReference type="SAM" id="MobiDB-lite"/>
    </source>
</evidence>
<gene>
    <name evidence="2" type="ORF">AB5J58_25545</name>
</gene>
<feature type="region of interest" description="Disordered" evidence="1">
    <location>
        <begin position="1"/>
        <end position="46"/>
    </location>
</feature>
<accession>A0AB39MBQ7</accession>
<dbReference type="EMBL" id="CP163431">
    <property type="protein sequence ID" value="XDQ03309.1"/>
    <property type="molecule type" value="Genomic_DNA"/>
</dbReference>